<evidence type="ECO:0000313" key="27">
    <source>
        <dbReference type="Proteomes" id="UP000518266"/>
    </source>
</evidence>
<dbReference type="SUPFAM" id="SSF53254">
    <property type="entry name" value="Phosphoglycerate mutase-like"/>
    <property type="match status" value="2"/>
</dbReference>
<evidence type="ECO:0000256" key="1">
    <source>
        <dbReference type="ARBA" id="ARBA00004236"/>
    </source>
</evidence>
<keyword evidence="27" id="KW-1185">Reference proteome</keyword>
<dbReference type="CDD" id="cd07061">
    <property type="entry name" value="HP_HAP_like"/>
    <property type="match status" value="2"/>
</dbReference>
<organism evidence="26 27">
    <name type="scientific">Dissostichus mawsoni</name>
    <name type="common">Antarctic cod</name>
    <dbReference type="NCBI Taxonomy" id="36200"/>
    <lineage>
        <taxon>Eukaryota</taxon>
        <taxon>Metazoa</taxon>
        <taxon>Chordata</taxon>
        <taxon>Craniata</taxon>
        <taxon>Vertebrata</taxon>
        <taxon>Euteleostomi</taxon>
        <taxon>Actinopterygii</taxon>
        <taxon>Neopterygii</taxon>
        <taxon>Teleostei</taxon>
        <taxon>Neoteleostei</taxon>
        <taxon>Acanthomorphata</taxon>
        <taxon>Eupercaria</taxon>
        <taxon>Perciformes</taxon>
        <taxon>Notothenioidei</taxon>
        <taxon>Nototheniidae</taxon>
        <taxon>Dissostichus</taxon>
    </lineage>
</organism>
<dbReference type="FunFam" id="3.40.50.1240:FF:000014">
    <property type="entry name" value="Multiple inositol polyphosphate phosphatase 1"/>
    <property type="match status" value="2"/>
</dbReference>
<evidence type="ECO:0000256" key="7">
    <source>
        <dbReference type="ARBA" id="ARBA00022729"/>
    </source>
</evidence>
<comment type="subcellular location">
    <subcellularLocation>
        <location evidence="1">Cell membrane</location>
    </subcellularLocation>
</comment>
<dbReference type="GO" id="GO:0005886">
    <property type="term" value="C:plasma membrane"/>
    <property type="evidence" value="ECO:0007669"/>
    <property type="project" value="UniProtKB-SubCell"/>
</dbReference>
<comment type="catalytic activity">
    <reaction evidence="24">
        <text>(2R)-2,3-bisphosphoglycerate + H2O = (2R)-2-phosphoglycerate + phosphate</text>
        <dbReference type="Rhea" id="RHEA:27381"/>
        <dbReference type="ChEBI" id="CHEBI:15377"/>
        <dbReference type="ChEBI" id="CHEBI:43474"/>
        <dbReference type="ChEBI" id="CHEBI:58248"/>
        <dbReference type="ChEBI" id="CHEBI:58289"/>
        <dbReference type="EC" id="3.1.3.80"/>
    </reaction>
    <physiologicalReaction direction="left-to-right" evidence="24">
        <dbReference type="Rhea" id="RHEA:27382"/>
    </physiologicalReaction>
</comment>
<dbReference type="Proteomes" id="UP000518266">
    <property type="component" value="Unassembled WGS sequence"/>
</dbReference>
<comment type="catalytic activity">
    <reaction evidence="16">
        <text>1D-myo-inositol 1,2,3-trisphosphate + H2O = 1D-myo-inositol 2,3-bisphosphate + phosphate</text>
        <dbReference type="Rhea" id="RHEA:77127"/>
        <dbReference type="ChEBI" id="CHEBI:15377"/>
        <dbReference type="ChEBI" id="CHEBI:43474"/>
        <dbReference type="ChEBI" id="CHEBI:195536"/>
        <dbReference type="ChEBI" id="CHEBI:195538"/>
    </reaction>
    <physiologicalReaction direction="left-to-right" evidence="16">
        <dbReference type="Rhea" id="RHEA:77128"/>
    </physiologicalReaction>
</comment>
<keyword evidence="9" id="KW-0472">Membrane</keyword>
<evidence type="ECO:0000256" key="18">
    <source>
        <dbReference type="ARBA" id="ARBA00043746"/>
    </source>
</evidence>
<comment type="similarity">
    <text evidence="2">Belongs to the histidine acid phosphatase family. MINPP1 subfamily.</text>
</comment>
<evidence type="ECO:0000256" key="17">
    <source>
        <dbReference type="ARBA" id="ARBA00043739"/>
    </source>
</evidence>
<reference evidence="26 27" key="1">
    <citation type="submission" date="2020-03" db="EMBL/GenBank/DDBJ databases">
        <title>Dissostichus mawsoni Genome sequencing and assembly.</title>
        <authorList>
            <person name="Park H."/>
        </authorList>
    </citation>
    <scope>NUCLEOTIDE SEQUENCE [LARGE SCALE GENOMIC DNA]</scope>
    <source>
        <strain evidence="26">DM0001</strain>
        <tissue evidence="26">Muscle</tissue>
    </source>
</reference>
<comment type="catalytic activity">
    <reaction evidence="19">
        <text>1D-myo-inositol 1,2,6-trisphosphate + H2O = 1D-myo-inositol 1,2-bisphosphate + phosphate</text>
        <dbReference type="Rhea" id="RHEA:77131"/>
        <dbReference type="ChEBI" id="CHEBI:15377"/>
        <dbReference type="ChEBI" id="CHEBI:43474"/>
        <dbReference type="ChEBI" id="CHEBI:195537"/>
        <dbReference type="ChEBI" id="CHEBI:195539"/>
        <dbReference type="EC" id="3.1.3.62"/>
    </reaction>
    <physiologicalReaction direction="left-to-right" evidence="19">
        <dbReference type="Rhea" id="RHEA:77132"/>
    </physiologicalReaction>
</comment>
<comment type="catalytic activity">
    <reaction evidence="13">
        <text>1D-myo-inositol 1,2,4,5,6-pentakisphosphate + H2O = 1D-myo-inositol 1,2,5,6-tetrakisphosphate + phosphate</text>
        <dbReference type="Rhea" id="RHEA:77115"/>
        <dbReference type="ChEBI" id="CHEBI:15377"/>
        <dbReference type="ChEBI" id="CHEBI:43474"/>
        <dbReference type="ChEBI" id="CHEBI:57798"/>
        <dbReference type="ChEBI" id="CHEBI:195535"/>
        <dbReference type="EC" id="3.1.3.62"/>
    </reaction>
    <physiologicalReaction direction="left-to-right" evidence="13">
        <dbReference type="Rhea" id="RHEA:77116"/>
    </physiologicalReaction>
</comment>
<keyword evidence="8" id="KW-0378">Hydrolase</keyword>
<feature type="chain" id="PRO_5029524145" description="Multiple inositol polyphosphate phosphatase 1" evidence="25">
    <location>
        <begin position="26"/>
        <end position="896"/>
    </location>
</feature>
<evidence type="ECO:0000256" key="9">
    <source>
        <dbReference type="ARBA" id="ARBA00023136"/>
    </source>
</evidence>
<name>A0A7J5XXY6_DISMA</name>
<dbReference type="PANTHER" id="PTHR20963">
    <property type="entry name" value="MULTIPLE INOSITOL POLYPHOSPHATE PHOSPHATASE-RELATED"/>
    <property type="match status" value="1"/>
</dbReference>
<evidence type="ECO:0000256" key="25">
    <source>
        <dbReference type="SAM" id="SignalP"/>
    </source>
</evidence>
<comment type="catalytic activity">
    <reaction evidence="15">
        <text>1D-myo-inositol hexakisphosphate + H2O = 1D-myo-inositol 1,2,4,5,6-pentakisphosphate + phosphate</text>
        <dbReference type="Rhea" id="RHEA:16989"/>
        <dbReference type="ChEBI" id="CHEBI:15377"/>
        <dbReference type="ChEBI" id="CHEBI:43474"/>
        <dbReference type="ChEBI" id="CHEBI:57798"/>
        <dbReference type="ChEBI" id="CHEBI:58130"/>
        <dbReference type="EC" id="3.1.3.62"/>
    </reaction>
    <physiologicalReaction direction="left-to-right" evidence="15">
        <dbReference type="Rhea" id="RHEA:16990"/>
    </physiologicalReaction>
</comment>
<dbReference type="Pfam" id="PF00328">
    <property type="entry name" value="His_Phos_2"/>
    <property type="match status" value="2"/>
</dbReference>
<dbReference type="InterPro" id="IPR029033">
    <property type="entry name" value="His_PPase_superfam"/>
</dbReference>
<comment type="catalytic activity">
    <reaction evidence="17">
        <text>1D-myo-inositol 1,2,3,6-tetrakisphosphate + H2O = 1D-myo-inositol 1,2,3-trisphosphate + phosphate</text>
        <dbReference type="Rhea" id="RHEA:77123"/>
        <dbReference type="ChEBI" id="CHEBI:15377"/>
        <dbReference type="ChEBI" id="CHEBI:43474"/>
        <dbReference type="ChEBI" id="CHEBI:195534"/>
        <dbReference type="ChEBI" id="CHEBI:195536"/>
    </reaction>
    <physiologicalReaction direction="left-to-right" evidence="17">
        <dbReference type="Rhea" id="RHEA:77124"/>
    </physiologicalReaction>
</comment>
<dbReference type="GO" id="GO:0034417">
    <property type="term" value="F:bisphosphoglycerate 3-phosphatase activity"/>
    <property type="evidence" value="ECO:0007669"/>
    <property type="project" value="UniProtKB-EC"/>
</dbReference>
<dbReference type="PANTHER" id="PTHR20963:SF41">
    <property type="entry name" value="MULTIPLE INOSITOL POLYPHOSPHATE PHOSPHATASE 1"/>
    <property type="match status" value="1"/>
</dbReference>
<keyword evidence="6" id="KW-1003">Cell membrane</keyword>
<evidence type="ECO:0000256" key="24">
    <source>
        <dbReference type="ARBA" id="ARBA00043832"/>
    </source>
</evidence>
<evidence type="ECO:0000256" key="21">
    <source>
        <dbReference type="ARBA" id="ARBA00043762"/>
    </source>
</evidence>
<evidence type="ECO:0000256" key="22">
    <source>
        <dbReference type="ARBA" id="ARBA00043801"/>
    </source>
</evidence>
<dbReference type="EMBL" id="JAAKFY010000019">
    <property type="protein sequence ID" value="KAF3842005.1"/>
    <property type="molecule type" value="Genomic_DNA"/>
</dbReference>
<evidence type="ECO:0000256" key="20">
    <source>
        <dbReference type="ARBA" id="ARBA00043757"/>
    </source>
</evidence>
<dbReference type="GO" id="GO:0003993">
    <property type="term" value="F:acid phosphatase activity"/>
    <property type="evidence" value="ECO:0007669"/>
    <property type="project" value="TreeGrafter"/>
</dbReference>
<comment type="catalytic activity">
    <reaction evidence="20">
        <text>1D-myo-inositol 1,2,3,5,6-pentakisphosphate + H2O = 1D-myo-inositol 1,2,3,6-tetrakisphosphate + phosphate</text>
        <dbReference type="Rhea" id="RHEA:77111"/>
        <dbReference type="ChEBI" id="CHEBI:15377"/>
        <dbReference type="ChEBI" id="CHEBI:43474"/>
        <dbReference type="ChEBI" id="CHEBI:58747"/>
        <dbReference type="ChEBI" id="CHEBI:195534"/>
    </reaction>
    <physiologicalReaction direction="left-to-right" evidence="20">
        <dbReference type="Rhea" id="RHEA:77112"/>
    </physiologicalReaction>
</comment>
<evidence type="ECO:0000256" key="2">
    <source>
        <dbReference type="ARBA" id="ARBA00008422"/>
    </source>
</evidence>
<comment type="catalytic activity">
    <reaction evidence="12">
        <text>1D-myo-inositol 1,2,5,6-tetrakisphosphate + H2O = 1D-myo-inositol 1,2,6-trisphosphate + phosphate</text>
        <dbReference type="Rhea" id="RHEA:77119"/>
        <dbReference type="ChEBI" id="CHEBI:15377"/>
        <dbReference type="ChEBI" id="CHEBI:43474"/>
        <dbReference type="ChEBI" id="CHEBI:195535"/>
        <dbReference type="ChEBI" id="CHEBI:195537"/>
        <dbReference type="EC" id="3.1.3.62"/>
    </reaction>
    <physiologicalReaction direction="left-to-right" evidence="12">
        <dbReference type="Rhea" id="RHEA:77120"/>
    </physiologicalReaction>
</comment>
<evidence type="ECO:0000256" key="14">
    <source>
        <dbReference type="ARBA" id="ARBA00043674"/>
    </source>
</evidence>
<comment type="catalytic activity">
    <reaction evidence="23">
        <text>1D-myo-inositol 1,4,5,6-tetrakisphosphate + H2O = 1D-myo-inositol 1,4,5-trisphosphate + phosphate</text>
        <dbReference type="Rhea" id="RHEA:77147"/>
        <dbReference type="ChEBI" id="CHEBI:15377"/>
        <dbReference type="ChEBI" id="CHEBI:43474"/>
        <dbReference type="ChEBI" id="CHEBI:57627"/>
        <dbReference type="ChEBI" id="CHEBI:203600"/>
    </reaction>
    <physiologicalReaction direction="left-to-right" evidence="23">
        <dbReference type="Rhea" id="RHEA:77148"/>
    </physiologicalReaction>
</comment>
<evidence type="ECO:0000256" key="16">
    <source>
        <dbReference type="ARBA" id="ARBA00043733"/>
    </source>
</evidence>
<evidence type="ECO:0000313" key="26">
    <source>
        <dbReference type="EMBL" id="KAF3842005.1"/>
    </source>
</evidence>
<evidence type="ECO:0000256" key="8">
    <source>
        <dbReference type="ARBA" id="ARBA00022801"/>
    </source>
</evidence>
<evidence type="ECO:0000256" key="13">
    <source>
        <dbReference type="ARBA" id="ARBA00043671"/>
    </source>
</evidence>
<evidence type="ECO:0000256" key="11">
    <source>
        <dbReference type="ARBA" id="ARBA00031642"/>
    </source>
</evidence>
<evidence type="ECO:0000256" key="23">
    <source>
        <dbReference type="ARBA" id="ARBA00043829"/>
    </source>
</evidence>
<evidence type="ECO:0000256" key="4">
    <source>
        <dbReference type="ARBA" id="ARBA00013040"/>
    </source>
</evidence>
<evidence type="ECO:0000256" key="3">
    <source>
        <dbReference type="ARBA" id="ARBA00012976"/>
    </source>
</evidence>
<proteinExistence type="inferred from homology"/>
<protein>
    <recommendedName>
        <fullName evidence="5">Multiple inositol polyphosphate phosphatase 1</fullName>
        <ecNumber evidence="4">3.1.3.62</ecNumber>
        <ecNumber evidence="3">3.1.3.80</ecNumber>
    </recommendedName>
    <alternativeName>
        <fullName evidence="11">2,3-bisphosphoglycerate 3-phosphatase</fullName>
    </alternativeName>
</protein>
<evidence type="ECO:0000256" key="15">
    <source>
        <dbReference type="ARBA" id="ARBA00043691"/>
    </source>
</evidence>
<keyword evidence="7 25" id="KW-0732">Signal</keyword>
<comment type="catalytic activity">
    <reaction evidence="14">
        <text>1D-myo-inositol 1,2-bisphosphate + H2O = 1D-myo-inositol 2-phosphate + phosphate</text>
        <dbReference type="Rhea" id="RHEA:77135"/>
        <dbReference type="ChEBI" id="CHEBI:15377"/>
        <dbReference type="ChEBI" id="CHEBI:43474"/>
        <dbReference type="ChEBI" id="CHEBI:84142"/>
        <dbReference type="ChEBI" id="CHEBI:195539"/>
        <dbReference type="EC" id="3.1.3.62"/>
    </reaction>
    <physiologicalReaction direction="left-to-right" evidence="14">
        <dbReference type="Rhea" id="RHEA:77136"/>
    </physiologicalReaction>
</comment>
<dbReference type="Gene3D" id="3.40.50.1240">
    <property type="entry name" value="Phosphoglycerate mutase-like"/>
    <property type="match status" value="2"/>
</dbReference>
<sequence>MTFFRKFTVIHVLIIPCCVVNYVTPEDNLDIPSIAKYFNTKGRYEEVNPHLLKDILAVNRSILQPPSAKCQPFHLTAIIRHGTRYPTSKNAKEMQQLYNMVLHNATGEESWLQEIQSQWRMWYTEDMDGRLVQKGVEELKHLAIRLSKLFPSLISEDKLRGGYIKFITSSKHRCVNSTLSFKAGLTELWAITDQDFDHAINDSVMRFFDHCTRYVQEVDNNSSALSEINKFRQGPEMRRVTEKIANRLGVQYSLITQDMADAAFYLCAYEFTIKAVNSPWCQLFDEEDAKVIEYASDLREYWKRGYGYDINSKSSCILFHDVFNRLNKAASENKSGQQVTEAFTVQVGHADTLLPLLTLLGFFKDNVSLNSSNYATQTQRSFRTSHMLPYSANLLLVLYDCGAGDLRLQALLNEKPVTFPELSDQQASMPRYEDVKENYSELLQGCDFETDFGICFRDYVNQEDNLDIPAIAKYFTTKGRYEEVNPHLIKDILAVNTSILQLPSAQCQPFHLTAIIRHGTRYPTSKNARKMQKLYELVMSSPSGKESWLREIKSQWRMWYTEDMDGRLVQKGVEDHKHLAIRLSKLFPSLISEEKLRGGFIKFMTSSKHRCVNSTLSFKAGLTELWAITDKEFDHTVNDALMRFFEHCTRFVQEVDQNPTALSEVDKFRQGPEMGRVTEKIADRLRVSYNTINDDMAEAAFYLCAYEFAIKTVNSPWCQLFDVVDAQVMEYANDLKQFWKRGYGYDINSKSSCILFHDVFSRLNRAADENKSGQQVTEAVTVQVGHAETLLPLLTLLGFFKDNVSITSTNYATQTQRSFRTSHMLPYAANLLLVLYDCGAGDLRLQALLNEKPVTFPGLSDQQASMPRYEDVKENYRELLQGCDFETECQLFKSPA</sequence>
<dbReference type="EC" id="3.1.3.80" evidence="3"/>
<comment type="catalytic activity">
    <reaction evidence="18">
        <text>1D-myo-inositol hexakisphosphate + H2O = 1D-myo-inositol 1,2,3,5,6-pentakisphosphate + phosphate</text>
        <dbReference type="Rhea" id="RHEA:20960"/>
        <dbReference type="ChEBI" id="CHEBI:15377"/>
        <dbReference type="ChEBI" id="CHEBI:43474"/>
        <dbReference type="ChEBI" id="CHEBI:58130"/>
        <dbReference type="ChEBI" id="CHEBI:58747"/>
    </reaction>
    <physiologicalReaction direction="left-to-right" evidence="18">
        <dbReference type="Rhea" id="RHEA:20961"/>
    </physiologicalReaction>
</comment>
<dbReference type="GO" id="GO:0052745">
    <property type="term" value="F:inositol phosphate phosphatase activity"/>
    <property type="evidence" value="ECO:0007669"/>
    <property type="project" value="TreeGrafter"/>
</dbReference>
<evidence type="ECO:0000256" key="10">
    <source>
        <dbReference type="ARBA" id="ARBA00023180"/>
    </source>
</evidence>
<gene>
    <name evidence="26" type="ORF">F7725_023956</name>
</gene>
<evidence type="ECO:0000256" key="6">
    <source>
        <dbReference type="ARBA" id="ARBA00022475"/>
    </source>
</evidence>
<comment type="catalytic activity">
    <reaction evidence="22">
        <text>1D-myo-inositol 2,3-bisphosphate + H2O = 1D-myo-inositol 2-phosphate + phosphate</text>
        <dbReference type="Rhea" id="RHEA:77139"/>
        <dbReference type="ChEBI" id="CHEBI:15377"/>
        <dbReference type="ChEBI" id="CHEBI:43474"/>
        <dbReference type="ChEBI" id="CHEBI:84142"/>
        <dbReference type="ChEBI" id="CHEBI:195538"/>
    </reaction>
    <physiologicalReaction direction="left-to-right" evidence="22">
        <dbReference type="Rhea" id="RHEA:77140"/>
    </physiologicalReaction>
</comment>
<comment type="caution">
    <text evidence="26">The sequence shown here is derived from an EMBL/GenBank/DDBJ whole genome shotgun (WGS) entry which is preliminary data.</text>
</comment>
<evidence type="ECO:0000256" key="19">
    <source>
        <dbReference type="ARBA" id="ARBA00043747"/>
    </source>
</evidence>
<dbReference type="InterPro" id="IPR000560">
    <property type="entry name" value="His_Pase_clade-2"/>
</dbReference>
<evidence type="ECO:0000256" key="12">
    <source>
        <dbReference type="ARBA" id="ARBA00043668"/>
    </source>
</evidence>
<accession>A0A7J5XXY6</accession>
<dbReference type="OrthoDB" id="6509975at2759"/>
<dbReference type="EC" id="3.1.3.62" evidence="4"/>
<evidence type="ECO:0000256" key="5">
    <source>
        <dbReference type="ARBA" id="ARBA00018097"/>
    </source>
</evidence>
<dbReference type="AlphaFoldDB" id="A0A7J5XXY6"/>
<keyword evidence="10" id="KW-0325">Glycoprotein</keyword>
<comment type="catalytic activity">
    <reaction evidence="21">
        <text>1D-myo-inositol 1,3,4,5,6-pentakisphosphate + H2O = 1D-myo-inositol 1,4,5,6-tetrakisphosphate + phosphate</text>
        <dbReference type="Rhea" id="RHEA:77143"/>
        <dbReference type="ChEBI" id="CHEBI:15377"/>
        <dbReference type="ChEBI" id="CHEBI:43474"/>
        <dbReference type="ChEBI" id="CHEBI:57627"/>
        <dbReference type="ChEBI" id="CHEBI:57733"/>
    </reaction>
    <physiologicalReaction direction="left-to-right" evidence="21">
        <dbReference type="Rhea" id="RHEA:77144"/>
    </physiologicalReaction>
</comment>
<feature type="signal peptide" evidence="25">
    <location>
        <begin position="1"/>
        <end position="25"/>
    </location>
</feature>